<feature type="compositionally biased region" description="Low complexity" evidence="3">
    <location>
        <begin position="346"/>
        <end position="358"/>
    </location>
</feature>
<feature type="domain" description="LysM" evidence="4">
    <location>
        <begin position="287"/>
        <end position="336"/>
    </location>
</feature>
<dbReference type="CDD" id="cd13925">
    <property type="entry name" value="RPF"/>
    <property type="match status" value="1"/>
</dbReference>
<gene>
    <name evidence="5" type="ORF">C6N75_02805</name>
</gene>
<dbReference type="AlphaFoldDB" id="A0A2S9Q223"/>
<dbReference type="Gene3D" id="1.10.530.10">
    <property type="match status" value="1"/>
</dbReference>
<name>A0A2S9Q223_9ACTN</name>
<feature type="compositionally biased region" description="Low complexity" evidence="3">
    <location>
        <begin position="215"/>
        <end position="225"/>
    </location>
</feature>
<feature type="region of interest" description="Disordered" evidence="3">
    <location>
        <begin position="123"/>
        <end position="295"/>
    </location>
</feature>
<comment type="caution">
    <text evidence="5">The sequence shown here is derived from an EMBL/GenBank/DDBJ whole genome shotgun (WGS) entry which is preliminary data.</text>
</comment>
<dbReference type="SUPFAM" id="SSF54106">
    <property type="entry name" value="LysM domain"/>
    <property type="match status" value="1"/>
</dbReference>
<evidence type="ECO:0000256" key="1">
    <source>
        <dbReference type="ARBA" id="ARBA00010830"/>
    </source>
</evidence>
<dbReference type="EMBL" id="PVLV01000037">
    <property type="protein sequence ID" value="PRH80706.1"/>
    <property type="molecule type" value="Genomic_DNA"/>
</dbReference>
<feature type="compositionally biased region" description="Polar residues" evidence="3">
    <location>
        <begin position="334"/>
        <end position="343"/>
    </location>
</feature>
<evidence type="ECO:0000313" key="6">
    <source>
        <dbReference type="Proteomes" id="UP000239322"/>
    </source>
</evidence>
<dbReference type="InterPro" id="IPR036779">
    <property type="entry name" value="LysM_dom_sf"/>
</dbReference>
<dbReference type="Pfam" id="PF01476">
    <property type="entry name" value="LysM"/>
    <property type="match status" value="1"/>
</dbReference>
<keyword evidence="6" id="KW-1185">Reference proteome</keyword>
<dbReference type="InterPro" id="IPR010618">
    <property type="entry name" value="RPF"/>
</dbReference>
<dbReference type="PANTHER" id="PTHR34700:SF4">
    <property type="entry name" value="PHAGE-LIKE ELEMENT PBSX PROTEIN XKDP"/>
    <property type="match status" value="1"/>
</dbReference>
<comment type="similarity">
    <text evidence="1">Belongs to the transglycosylase family. Rpf subfamily.</text>
</comment>
<dbReference type="PROSITE" id="PS51782">
    <property type="entry name" value="LYSM"/>
    <property type="match status" value="1"/>
</dbReference>
<reference evidence="5 6" key="1">
    <citation type="submission" date="2018-03" db="EMBL/GenBank/DDBJ databases">
        <title>Novel Streptomyces sp. from soil.</title>
        <authorList>
            <person name="Tan G.Y.A."/>
            <person name="Lee Z.Y."/>
        </authorList>
    </citation>
    <scope>NUCLEOTIDE SEQUENCE [LARGE SCALE GENOMIC DNA]</scope>
    <source>
        <strain evidence="5 6">ST5x</strain>
    </source>
</reference>
<dbReference type="InterPro" id="IPR018392">
    <property type="entry name" value="LysM"/>
</dbReference>
<feature type="region of interest" description="Disordered" evidence="3">
    <location>
        <begin position="321"/>
        <end position="358"/>
    </location>
</feature>
<dbReference type="SMART" id="SM00257">
    <property type="entry name" value="LysM"/>
    <property type="match status" value="1"/>
</dbReference>
<evidence type="ECO:0000256" key="3">
    <source>
        <dbReference type="SAM" id="MobiDB-lite"/>
    </source>
</evidence>
<evidence type="ECO:0000256" key="2">
    <source>
        <dbReference type="ARBA" id="ARBA00022801"/>
    </source>
</evidence>
<dbReference type="PANTHER" id="PTHR34700">
    <property type="entry name" value="POTASSIUM BINDING PROTEIN KBP"/>
    <property type="match status" value="1"/>
</dbReference>
<dbReference type="Pfam" id="PF06737">
    <property type="entry name" value="Transglycosylas"/>
    <property type="match status" value="1"/>
</dbReference>
<keyword evidence="2" id="KW-0378">Hydrolase</keyword>
<feature type="compositionally biased region" description="Low complexity" evidence="3">
    <location>
        <begin position="242"/>
        <end position="260"/>
    </location>
</feature>
<dbReference type="SUPFAM" id="SSF53955">
    <property type="entry name" value="Lysozyme-like"/>
    <property type="match status" value="1"/>
</dbReference>
<organism evidence="5 6">
    <name type="scientific">Streptomyces solincola</name>
    <dbReference type="NCBI Taxonomy" id="2100817"/>
    <lineage>
        <taxon>Bacteria</taxon>
        <taxon>Bacillati</taxon>
        <taxon>Actinomycetota</taxon>
        <taxon>Actinomycetes</taxon>
        <taxon>Kitasatosporales</taxon>
        <taxon>Streptomycetaceae</taxon>
        <taxon>Streptomyces</taxon>
    </lineage>
</organism>
<accession>A0A2S9Q223</accession>
<protein>
    <recommendedName>
        <fullName evidence="4">LysM domain-containing protein</fullName>
    </recommendedName>
</protein>
<feature type="compositionally biased region" description="Basic and acidic residues" evidence="3">
    <location>
        <begin position="264"/>
        <end position="278"/>
    </location>
</feature>
<dbReference type="CDD" id="cd00118">
    <property type="entry name" value="LysM"/>
    <property type="match status" value="1"/>
</dbReference>
<feature type="compositionally biased region" description="Low complexity" evidence="3">
    <location>
        <begin position="127"/>
        <end position="147"/>
    </location>
</feature>
<dbReference type="GO" id="GO:0016787">
    <property type="term" value="F:hydrolase activity"/>
    <property type="evidence" value="ECO:0007669"/>
    <property type="project" value="UniProtKB-KW"/>
</dbReference>
<evidence type="ECO:0000259" key="4">
    <source>
        <dbReference type="PROSITE" id="PS51782"/>
    </source>
</evidence>
<proteinExistence type="inferred from homology"/>
<dbReference type="InterPro" id="IPR023346">
    <property type="entry name" value="Lysozyme-like_dom_sf"/>
</dbReference>
<sequence length="358" mass="35540">MRSGNGRHRRPRQAPAIVVAAGVTGSAIAIPLLGAGSASAADAATWDRVAECESGGMWSADLGNGFYGGLQMTQETWESNGGLSYAARPDLASRAQQIAVAERAYAARGAAAWQTCAPIAGLGQEQPGAGAPSAEAAPEPESAPSAETRQGERDAVASPAPAPEEEAAAADSAPTFGRDGQGASASADPAPRESESAAGTGRHRGRPAPEEKPAADASADPAAPAGREEQEPAADPAPPAGRTPAASDAAEGGQDAADGPAGRGDADAAHPSRGESTERGLASADPGAYTVQPGDNLTAIARERALDGGWSALYEANKDTVGADPDLILPGQSLALTDGQQAAQGPDAEVPAEAPAEK</sequence>
<dbReference type="Gene3D" id="3.10.350.10">
    <property type="entry name" value="LysM domain"/>
    <property type="match status" value="1"/>
</dbReference>
<dbReference type="OrthoDB" id="1404170at2"/>
<evidence type="ECO:0000313" key="5">
    <source>
        <dbReference type="EMBL" id="PRH80706.1"/>
    </source>
</evidence>
<dbReference type="InterPro" id="IPR052196">
    <property type="entry name" value="Bact_Kbp"/>
</dbReference>
<dbReference type="Proteomes" id="UP000239322">
    <property type="component" value="Unassembled WGS sequence"/>
</dbReference>